<keyword evidence="4" id="KW-0067">ATP-binding</keyword>
<dbReference type="Proteomes" id="UP000199585">
    <property type="component" value="Unassembled WGS sequence"/>
</dbReference>
<dbReference type="Pfam" id="PF03109">
    <property type="entry name" value="ABC1"/>
    <property type="match status" value="1"/>
</dbReference>
<dbReference type="EMBL" id="FOCI01000017">
    <property type="protein sequence ID" value="SEN45999.1"/>
    <property type="molecule type" value="Genomic_DNA"/>
</dbReference>
<sequence length="443" mass="47921">MSKAPTAPRPIAVPTARLTRLAGLGAMTAGVAGAMLRDGAGQWGRGQRPAMRDLLLTPANITRIADQLAKMRGAAMKIGQMVSMDTGDVLPPELAQIMARLRDSADTMPPAQLRKVLDAQWPKGWLSQFRHFDVRPIASASIGQVHRAQLRDGTDLAIKVQYPGVARSIDSDVANVGALIRMTGLLPKGLDIAPYLTDAARQLHEETDYAREAAQMTRYAALIGDRPGFAIPQVRPDWSTPQVLAMTYVAGQPIEAAVSEAQDVRDRIARDLIALTLDELWTFGVMQTDPNFANYRWQADTGRVVLLDFGAAGDIDTTTAQHYRDLLRAGLADDMDAAMVMVERIGFIAPDAAVAHRAQIAVMMAQVFARLRDPAGIDFADTSLSRRLQAQGMQLAEDGFIPPPVPIAVLLVQRKLAGMFLLAARLGARVDVHGLLADHLGHA</sequence>
<dbReference type="CDD" id="cd13970">
    <property type="entry name" value="ABC1_ADCK3"/>
    <property type="match status" value="1"/>
</dbReference>
<dbReference type="RefSeq" id="WP_089904172.1">
    <property type="nucleotide sequence ID" value="NZ_FOCI01000017.1"/>
</dbReference>
<dbReference type="GO" id="GO:0006744">
    <property type="term" value="P:ubiquinone biosynthetic process"/>
    <property type="evidence" value="ECO:0007669"/>
    <property type="project" value="TreeGrafter"/>
</dbReference>
<dbReference type="STRING" id="245187.SAMN04488003_11740"/>
<protein>
    <submittedName>
        <fullName evidence="6">Predicted unusual protein kinase regulating ubiquinone biosynthesis, AarF/ABC1/UbiB family</fullName>
    </submittedName>
</protein>
<keyword evidence="7" id="KW-1185">Reference proteome</keyword>
<accession>A0A1H8GQA5</accession>
<evidence type="ECO:0000256" key="4">
    <source>
        <dbReference type="ARBA" id="ARBA00022840"/>
    </source>
</evidence>
<dbReference type="GO" id="GO:0016301">
    <property type="term" value="F:kinase activity"/>
    <property type="evidence" value="ECO:0007669"/>
    <property type="project" value="UniProtKB-KW"/>
</dbReference>
<reference evidence="6 7" key="1">
    <citation type="submission" date="2016-10" db="EMBL/GenBank/DDBJ databases">
        <authorList>
            <person name="de Groot N.N."/>
        </authorList>
    </citation>
    <scope>NUCLEOTIDE SEQUENCE [LARGE SCALE GENOMIC DNA]</scope>
    <source>
        <strain evidence="6 7">DSM 16213</strain>
    </source>
</reference>
<comment type="similarity">
    <text evidence="1">Belongs to the protein kinase superfamily. ADCK protein kinase family.</text>
</comment>
<name>A0A1H8GQA5_9RHOB</name>
<gene>
    <name evidence="6" type="ORF">SAMN04488003_11740</name>
</gene>
<keyword evidence="6" id="KW-0830">Ubiquinone</keyword>
<dbReference type="AlphaFoldDB" id="A0A1H8GQA5"/>
<dbReference type="GO" id="GO:0005524">
    <property type="term" value="F:ATP binding"/>
    <property type="evidence" value="ECO:0007669"/>
    <property type="project" value="UniProtKB-KW"/>
</dbReference>
<evidence type="ECO:0000259" key="5">
    <source>
        <dbReference type="Pfam" id="PF03109"/>
    </source>
</evidence>
<dbReference type="InterPro" id="IPR051409">
    <property type="entry name" value="Atypical_kinase_ADCK"/>
</dbReference>
<evidence type="ECO:0000256" key="1">
    <source>
        <dbReference type="ARBA" id="ARBA00009670"/>
    </source>
</evidence>
<evidence type="ECO:0000313" key="6">
    <source>
        <dbReference type="EMBL" id="SEN45999.1"/>
    </source>
</evidence>
<dbReference type="InterPro" id="IPR004147">
    <property type="entry name" value="ABC1_dom"/>
</dbReference>
<keyword evidence="6" id="KW-0418">Kinase</keyword>
<dbReference type="OrthoDB" id="9795390at2"/>
<evidence type="ECO:0000256" key="3">
    <source>
        <dbReference type="ARBA" id="ARBA00022741"/>
    </source>
</evidence>
<dbReference type="InterPro" id="IPR011009">
    <property type="entry name" value="Kinase-like_dom_sf"/>
</dbReference>
<proteinExistence type="inferred from homology"/>
<organism evidence="6 7">
    <name type="scientific">Loktanella fryxellensis</name>
    <dbReference type="NCBI Taxonomy" id="245187"/>
    <lineage>
        <taxon>Bacteria</taxon>
        <taxon>Pseudomonadati</taxon>
        <taxon>Pseudomonadota</taxon>
        <taxon>Alphaproteobacteria</taxon>
        <taxon>Rhodobacterales</taxon>
        <taxon>Roseobacteraceae</taxon>
        <taxon>Loktanella</taxon>
    </lineage>
</organism>
<evidence type="ECO:0000256" key="2">
    <source>
        <dbReference type="ARBA" id="ARBA00022679"/>
    </source>
</evidence>
<dbReference type="PANTHER" id="PTHR43851:SF3">
    <property type="entry name" value="COENZYME Q8"/>
    <property type="match status" value="1"/>
</dbReference>
<dbReference type="SUPFAM" id="SSF56112">
    <property type="entry name" value="Protein kinase-like (PK-like)"/>
    <property type="match status" value="1"/>
</dbReference>
<feature type="domain" description="ABC1 atypical kinase-like" evidence="5">
    <location>
        <begin position="100"/>
        <end position="338"/>
    </location>
</feature>
<evidence type="ECO:0000313" key="7">
    <source>
        <dbReference type="Proteomes" id="UP000199585"/>
    </source>
</evidence>
<keyword evidence="2" id="KW-0808">Transferase</keyword>
<dbReference type="PANTHER" id="PTHR43851">
    <property type="match status" value="1"/>
</dbReference>
<keyword evidence="3" id="KW-0547">Nucleotide-binding</keyword>
<dbReference type="InterPro" id="IPR034646">
    <property type="entry name" value="ADCK3_dom"/>
</dbReference>